<reference evidence="2 3" key="1">
    <citation type="journal article" date="2016" name="Genome Biol. Evol.">
        <title>Draft genome sequence of an aflatoxigenic Aspergillus species, A. bombycis.</title>
        <authorList>
            <person name="Moore G.G."/>
            <person name="Mack B.M."/>
            <person name="Beltz S.B."/>
            <person name="Gilbert M.K."/>
        </authorList>
    </citation>
    <scope>NUCLEOTIDE SEQUENCE [LARGE SCALE GENOMIC DNA]</scope>
    <source>
        <strain evidence="3">NRRL 26010</strain>
    </source>
</reference>
<keyword evidence="3" id="KW-1185">Reference proteome</keyword>
<accession>A0A1F8AEN0</accession>
<protein>
    <submittedName>
        <fullName evidence="2">Uncharacterized protein</fullName>
    </submittedName>
</protein>
<dbReference type="AlphaFoldDB" id="A0A1F8AEN0"/>
<gene>
    <name evidence="2" type="ORF">ABOM_001511</name>
</gene>
<dbReference type="STRING" id="109264.A0A1F8AEN0"/>
<sequence>MSWYQNGVEDTTDSSVTTEFRSENDSHQVALTTYKVRDLASCLDCMTRAQLMEVLQTAGDNYIEVHKLVEAKVAERMDDKARMYRCEMSDVICFRGCLEAARTAMAEAESRVQLLRTWNSLPDSGNDDFTNMVQLIADHCGAFAHPRTRANGLTVLCELCYVLMDVARDDFYEQDRSKYGWDVSIENAMLEVVTAMTPAEKQAVVDDVDLWSALLYVYEESDDRLFCAFKDVIDEFPKVASDAEDGGENDELRSLFEESDHGTGQNEVDLSEAE</sequence>
<evidence type="ECO:0000256" key="1">
    <source>
        <dbReference type="SAM" id="MobiDB-lite"/>
    </source>
</evidence>
<organism evidence="2 3">
    <name type="scientific">Aspergillus bombycis</name>
    <dbReference type="NCBI Taxonomy" id="109264"/>
    <lineage>
        <taxon>Eukaryota</taxon>
        <taxon>Fungi</taxon>
        <taxon>Dikarya</taxon>
        <taxon>Ascomycota</taxon>
        <taxon>Pezizomycotina</taxon>
        <taxon>Eurotiomycetes</taxon>
        <taxon>Eurotiomycetidae</taxon>
        <taxon>Eurotiales</taxon>
        <taxon>Aspergillaceae</taxon>
        <taxon>Aspergillus</taxon>
    </lineage>
</organism>
<evidence type="ECO:0000313" key="3">
    <source>
        <dbReference type="Proteomes" id="UP000179179"/>
    </source>
</evidence>
<feature type="compositionally biased region" description="Basic and acidic residues" evidence="1">
    <location>
        <begin position="250"/>
        <end position="261"/>
    </location>
</feature>
<dbReference type="EMBL" id="LYCR01000006">
    <property type="protein sequence ID" value="OGM49805.1"/>
    <property type="molecule type" value="Genomic_DNA"/>
</dbReference>
<feature type="region of interest" description="Disordered" evidence="1">
    <location>
        <begin position="1"/>
        <end position="22"/>
    </location>
</feature>
<dbReference type="RefSeq" id="XP_022393522.1">
    <property type="nucleotide sequence ID" value="XM_022528641.1"/>
</dbReference>
<dbReference type="OrthoDB" id="4364733at2759"/>
<dbReference type="Proteomes" id="UP000179179">
    <property type="component" value="Unassembled WGS sequence"/>
</dbReference>
<name>A0A1F8AEN0_9EURO</name>
<evidence type="ECO:0000313" key="2">
    <source>
        <dbReference type="EMBL" id="OGM49805.1"/>
    </source>
</evidence>
<feature type="compositionally biased region" description="Polar residues" evidence="1">
    <location>
        <begin position="1"/>
        <end position="19"/>
    </location>
</feature>
<dbReference type="GeneID" id="34444901"/>
<comment type="caution">
    <text evidence="2">The sequence shown here is derived from an EMBL/GenBank/DDBJ whole genome shotgun (WGS) entry which is preliminary data.</text>
</comment>
<proteinExistence type="predicted"/>
<feature type="region of interest" description="Disordered" evidence="1">
    <location>
        <begin position="240"/>
        <end position="274"/>
    </location>
</feature>